<evidence type="ECO:0000313" key="2">
    <source>
        <dbReference type="Proteomes" id="UP000503440"/>
    </source>
</evidence>
<dbReference type="RefSeq" id="WP_163145698.1">
    <property type="nucleotide sequence ID" value="NZ_CP044455.1"/>
</dbReference>
<protein>
    <submittedName>
        <fullName evidence="1">Transposase</fullName>
    </submittedName>
</protein>
<sequence>MLNNVENWQLATAVNGQEIFVKVMPLKKKQRSSQGFIWVEVGKMIELQSGQQVEFNLDGKSFYIALNQLYKLDFLR</sequence>
<dbReference type="AlphaFoldDB" id="A0A6C0Y141"/>
<reference evidence="1 2" key="1">
    <citation type="submission" date="2019-09" db="EMBL/GenBank/DDBJ databases">
        <title>Non-baumannii Acinetobacter spp. carrying blaNDM-1 isolated in China.</title>
        <authorList>
            <person name="Cui C."/>
            <person name="Chen C."/>
            <person name="Sun J."/>
            <person name="Liu Y."/>
        </authorList>
    </citation>
    <scope>NUCLEOTIDE SEQUENCE [LARGE SCALE GENOMIC DNA]</scope>
    <source>
        <strain evidence="1 2">B18</strain>
    </source>
</reference>
<gene>
    <name evidence="1" type="ORF">FSC09_05640</name>
</gene>
<dbReference type="EMBL" id="CP044455">
    <property type="protein sequence ID" value="QIC69916.1"/>
    <property type="molecule type" value="Genomic_DNA"/>
</dbReference>
<name>A0A6C0Y141_9GAMM</name>
<proteinExistence type="predicted"/>
<accession>A0A6C0Y141</accession>
<evidence type="ECO:0000313" key="1">
    <source>
        <dbReference type="EMBL" id="QIC69916.1"/>
    </source>
</evidence>
<dbReference type="Proteomes" id="UP000503440">
    <property type="component" value="Chromosome"/>
</dbReference>
<organism evidence="1 2">
    <name type="scientific">Acinetobacter indicus</name>
    <dbReference type="NCBI Taxonomy" id="756892"/>
    <lineage>
        <taxon>Bacteria</taxon>
        <taxon>Pseudomonadati</taxon>
        <taxon>Pseudomonadota</taxon>
        <taxon>Gammaproteobacteria</taxon>
        <taxon>Moraxellales</taxon>
        <taxon>Moraxellaceae</taxon>
        <taxon>Acinetobacter</taxon>
    </lineage>
</organism>